<dbReference type="InterPro" id="IPR036380">
    <property type="entry name" value="Isochorismatase-like_sf"/>
</dbReference>
<proteinExistence type="inferred from homology"/>
<dbReference type="Gene3D" id="3.40.50.850">
    <property type="entry name" value="Isochorismatase-like"/>
    <property type="match status" value="1"/>
</dbReference>
<keyword evidence="4" id="KW-1185">Reference proteome</keyword>
<dbReference type="SUPFAM" id="SSF52499">
    <property type="entry name" value="Isochorismatase-like hydrolases"/>
    <property type="match status" value="1"/>
</dbReference>
<organism evidence="3 4">
    <name type="scientific">Lepraria neglecta</name>
    <dbReference type="NCBI Taxonomy" id="209136"/>
    <lineage>
        <taxon>Eukaryota</taxon>
        <taxon>Fungi</taxon>
        <taxon>Dikarya</taxon>
        <taxon>Ascomycota</taxon>
        <taxon>Pezizomycotina</taxon>
        <taxon>Lecanoromycetes</taxon>
        <taxon>OSLEUM clade</taxon>
        <taxon>Lecanoromycetidae</taxon>
        <taxon>Lecanorales</taxon>
        <taxon>Lecanorineae</taxon>
        <taxon>Stereocaulaceae</taxon>
        <taxon>Lepraria</taxon>
    </lineage>
</organism>
<dbReference type="PANTHER" id="PTHR43559:SF3">
    <property type="entry name" value="HYDROLASE YCAC-RELATED"/>
    <property type="match status" value="1"/>
</dbReference>
<evidence type="ECO:0000313" key="3">
    <source>
        <dbReference type="EMBL" id="KAK3173515.1"/>
    </source>
</evidence>
<evidence type="ECO:0000256" key="1">
    <source>
        <dbReference type="ARBA" id="ARBA00006336"/>
    </source>
</evidence>
<name>A0AAE0DL94_9LECA</name>
<accession>A0AAE0DL94</accession>
<dbReference type="InterPro" id="IPR053152">
    <property type="entry name" value="Hydrolase_YcaC-like"/>
</dbReference>
<dbReference type="PANTHER" id="PTHR43559">
    <property type="entry name" value="HYDROLASE YCAC-RELATED"/>
    <property type="match status" value="1"/>
</dbReference>
<evidence type="ECO:0000313" key="4">
    <source>
        <dbReference type="Proteomes" id="UP001276659"/>
    </source>
</evidence>
<sequence>MADINNKQHFTKTFNLDDTAIVLIDHQIGTCGWVHSIDADLLKKNVGILATFATKTKMPLVLTSSMETNMQGLLLEVIQKEAPEAYAKRTKRQGIVNAWEDKDFADAVRATGKTQLIVAGVTTDVCLVPPALSMQAEGFHIKCVVDAGGSPTDMVEQIAWQRLSQAGIPMTSTNAVVTELIKDWATEAGQIAFPLLA</sequence>
<dbReference type="AlphaFoldDB" id="A0AAE0DL94"/>
<dbReference type="Proteomes" id="UP001276659">
    <property type="component" value="Unassembled WGS sequence"/>
</dbReference>
<dbReference type="Pfam" id="PF00857">
    <property type="entry name" value="Isochorismatase"/>
    <property type="match status" value="1"/>
</dbReference>
<gene>
    <name evidence="3" type="ORF">OEA41_006845</name>
</gene>
<feature type="domain" description="Isochorismatase-like" evidence="2">
    <location>
        <begin position="19"/>
        <end position="174"/>
    </location>
</feature>
<comment type="caution">
    <text evidence="3">The sequence shown here is derived from an EMBL/GenBank/DDBJ whole genome shotgun (WGS) entry which is preliminary data.</text>
</comment>
<comment type="similarity">
    <text evidence="1">Belongs to the isochorismatase family.</text>
</comment>
<reference evidence="3" key="1">
    <citation type="submission" date="2022-11" db="EMBL/GenBank/DDBJ databases">
        <title>Chromosomal genome sequence assembly and mating type (MAT) locus characterization of the leprose asexual lichenized fungus Lepraria neglecta (Nyl.) Erichsen.</title>
        <authorList>
            <person name="Allen J.L."/>
            <person name="Pfeffer B."/>
        </authorList>
    </citation>
    <scope>NUCLEOTIDE SEQUENCE</scope>
    <source>
        <strain evidence="3">Allen 5258</strain>
    </source>
</reference>
<dbReference type="InterPro" id="IPR000868">
    <property type="entry name" value="Isochorismatase-like_dom"/>
</dbReference>
<protein>
    <recommendedName>
        <fullName evidence="2">Isochorismatase-like domain-containing protein</fullName>
    </recommendedName>
</protein>
<evidence type="ECO:0000259" key="2">
    <source>
        <dbReference type="Pfam" id="PF00857"/>
    </source>
</evidence>
<dbReference type="EMBL" id="JASNWA010000007">
    <property type="protein sequence ID" value="KAK3173515.1"/>
    <property type="molecule type" value="Genomic_DNA"/>
</dbReference>